<keyword evidence="1 4" id="KW-0732">Signal</keyword>
<dbReference type="Gene3D" id="1.20.140.40">
    <property type="entry name" value="Invertase/pectin methylesterase inhibitor family protein"/>
    <property type="match status" value="1"/>
</dbReference>
<keyword evidence="2" id="KW-1015">Disulfide bond</keyword>
<comment type="similarity">
    <text evidence="3">Belongs to the PMEI family.</text>
</comment>
<evidence type="ECO:0000313" key="7">
    <source>
        <dbReference type="Proteomes" id="UP001152484"/>
    </source>
</evidence>
<feature type="domain" description="Pectinesterase inhibitor" evidence="5">
    <location>
        <begin position="24"/>
        <end position="167"/>
    </location>
</feature>
<dbReference type="InterPro" id="IPR034086">
    <property type="entry name" value="PMEI_plant"/>
</dbReference>
<dbReference type="PANTHER" id="PTHR36710">
    <property type="entry name" value="PECTINESTERASE INHIBITOR-LIKE"/>
    <property type="match status" value="1"/>
</dbReference>
<dbReference type="EMBL" id="CAMAPE010000009">
    <property type="protein sequence ID" value="CAH9074941.1"/>
    <property type="molecule type" value="Genomic_DNA"/>
</dbReference>
<dbReference type="InterPro" id="IPR006501">
    <property type="entry name" value="Pectinesterase_inhib_dom"/>
</dbReference>
<evidence type="ECO:0000259" key="5">
    <source>
        <dbReference type="SMART" id="SM00856"/>
    </source>
</evidence>
<keyword evidence="7" id="KW-1185">Reference proteome</keyword>
<reference evidence="6" key="1">
    <citation type="submission" date="2022-07" db="EMBL/GenBank/DDBJ databases">
        <authorList>
            <person name="Macas J."/>
            <person name="Novak P."/>
            <person name="Neumann P."/>
        </authorList>
    </citation>
    <scope>NUCLEOTIDE SEQUENCE</scope>
</reference>
<sequence length="171" mass="18158">MANFSICLPSLIFLSLLFFVKPNTGEQTIQALCAKSIDPSFCIRVLAASPSKSSTDLLKTAVSQAANNALGTTDKIKSYMNQPNDPNLVAYFQCSNFYSAAVEALNAASQLLGSRPAPDVKNDVASAASTVQKDSDSCEASFSNGAKHTLSMENKNLKIHGNIISVVCDVM</sequence>
<name>A0A9P1E3A0_CUSEU</name>
<comment type="caution">
    <text evidence="6">The sequence shown here is derived from an EMBL/GenBank/DDBJ whole genome shotgun (WGS) entry which is preliminary data.</text>
</comment>
<evidence type="ECO:0000313" key="6">
    <source>
        <dbReference type="EMBL" id="CAH9074941.1"/>
    </source>
</evidence>
<dbReference type="InterPro" id="IPR052421">
    <property type="entry name" value="PCW_Enzyme_Inhibitor"/>
</dbReference>
<protein>
    <recommendedName>
        <fullName evidence="5">Pectinesterase inhibitor domain-containing protein</fullName>
    </recommendedName>
</protein>
<dbReference type="PANTHER" id="PTHR36710:SF8">
    <property type="entry name" value="PECTINESTERASE INHIBITOR-LIKE"/>
    <property type="match status" value="1"/>
</dbReference>
<evidence type="ECO:0000256" key="2">
    <source>
        <dbReference type="ARBA" id="ARBA00023157"/>
    </source>
</evidence>
<dbReference type="GO" id="GO:0046910">
    <property type="term" value="F:pectinesterase inhibitor activity"/>
    <property type="evidence" value="ECO:0007669"/>
    <property type="project" value="InterPro"/>
</dbReference>
<proteinExistence type="inferred from homology"/>
<dbReference type="OrthoDB" id="764172at2759"/>
<gene>
    <name evidence="6" type="ORF">CEURO_LOCUS5402</name>
</gene>
<dbReference type="Proteomes" id="UP001152484">
    <property type="component" value="Unassembled WGS sequence"/>
</dbReference>
<dbReference type="AlphaFoldDB" id="A0A9P1E3A0"/>
<dbReference type="SMART" id="SM00856">
    <property type="entry name" value="PMEI"/>
    <property type="match status" value="1"/>
</dbReference>
<evidence type="ECO:0000256" key="3">
    <source>
        <dbReference type="ARBA" id="ARBA00038471"/>
    </source>
</evidence>
<dbReference type="Pfam" id="PF04043">
    <property type="entry name" value="PMEI"/>
    <property type="match status" value="1"/>
</dbReference>
<organism evidence="6 7">
    <name type="scientific">Cuscuta europaea</name>
    <name type="common">European dodder</name>
    <dbReference type="NCBI Taxonomy" id="41803"/>
    <lineage>
        <taxon>Eukaryota</taxon>
        <taxon>Viridiplantae</taxon>
        <taxon>Streptophyta</taxon>
        <taxon>Embryophyta</taxon>
        <taxon>Tracheophyta</taxon>
        <taxon>Spermatophyta</taxon>
        <taxon>Magnoliopsida</taxon>
        <taxon>eudicotyledons</taxon>
        <taxon>Gunneridae</taxon>
        <taxon>Pentapetalae</taxon>
        <taxon>asterids</taxon>
        <taxon>lamiids</taxon>
        <taxon>Solanales</taxon>
        <taxon>Convolvulaceae</taxon>
        <taxon>Cuscuteae</taxon>
        <taxon>Cuscuta</taxon>
        <taxon>Cuscuta subgen. Cuscuta</taxon>
    </lineage>
</organism>
<dbReference type="SUPFAM" id="SSF101148">
    <property type="entry name" value="Plant invertase/pectin methylesterase inhibitor"/>
    <property type="match status" value="1"/>
</dbReference>
<dbReference type="CDD" id="cd15797">
    <property type="entry name" value="PMEI"/>
    <property type="match status" value="1"/>
</dbReference>
<dbReference type="NCBIfam" id="TIGR01614">
    <property type="entry name" value="PME_inhib"/>
    <property type="match status" value="1"/>
</dbReference>
<feature type="chain" id="PRO_5040203860" description="Pectinesterase inhibitor domain-containing protein" evidence="4">
    <location>
        <begin position="26"/>
        <end position="171"/>
    </location>
</feature>
<dbReference type="InterPro" id="IPR035513">
    <property type="entry name" value="Invertase/methylesterase_inhib"/>
</dbReference>
<feature type="signal peptide" evidence="4">
    <location>
        <begin position="1"/>
        <end position="25"/>
    </location>
</feature>
<evidence type="ECO:0000256" key="4">
    <source>
        <dbReference type="SAM" id="SignalP"/>
    </source>
</evidence>
<evidence type="ECO:0000256" key="1">
    <source>
        <dbReference type="ARBA" id="ARBA00022729"/>
    </source>
</evidence>
<accession>A0A9P1E3A0</accession>